<comment type="similarity">
    <text evidence="2 11">Belongs to the glypican family.</text>
</comment>
<dbReference type="InterPro" id="IPR001863">
    <property type="entry name" value="Glypican"/>
</dbReference>
<gene>
    <name evidence="14" type="primary">LOC106175882</name>
</gene>
<evidence type="ECO:0000256" key="2">
    <source>
        <dbReference type="ARBA" id="ARBA00010260"/>
    </source>
</evidence>
<dbReference type="GeneID" id="106175882"/>
<keyword evidence="9" id="KW-0357">Heparan sulfate</keyword>
<evidence type="ECO:0000256" key="1">
    <source>
        <dbReference type="ARBA" id="ARBA00004609"/>
    </source>
</evidence>
<proteinExistence type="inferred from homology"/>
<dbReference type="GO" id="GO:0009986">
    <property type="term" value="C:cell surface"/>
    <property type="evidence" value="ECO:0007669"/>
    <property type="project" value="TreeGrafter"/>
</dbReference>
<evidence type="ECO:0000256" key="9">
    <source>
        <dbReference type="ARBA" id="ARBA00023207"/>
    </source>
</evidence>
<dbReference type="OrthoDB" id="10010764at2759"/>
<dbReference type="AlphaFoldDB" id="A0A1S3JTS2"/>
<accession>A0A1S3JTS2</accession>
<dbReference type="GO" id="GO:1905475">
    <property type="term" value="P:regulation of protein localization to membrane"/>
    <property type="evidence" value="ECO:0007669"/>
    <property type="project" value="TreeGrafter"/>
</dbReference>
<dbReference type="GO" id="GO:0005886">
    <property type="term" value="C:plasma membrane"/>
    <property type="evidence" value="ECO:0007669"/>
    <property type="project" value="UniProtKB-SubCell"/>
</dbReference>
<dbReference type="PANTHER" id="PTHR10822">
    <property type="entry name" value="GLYPICAN"/>
    <property type="match status" value="1"/>
</dbReference>
<dbReference type="Proteomes" id="UP000085678">
    <property type="component" value="Unplaced"/>
</dbReference>
<dbReference type="InterPro" id="IPR019803">
    <property type="entry name" value="Glypican_CS"/>
</dbReference>
<evidence type="ECO:0000256" key="3">
    <source>
        <dbReference type="ARBA" id="ARBA00022475"/>
    </source>
</evidence>
<organism evidence="13 14">
    <name type="scientific">Lingula anatina</name>
    <name type="common">Brachiopod</name>
    <name type="synonym">Lingula unguis</name>
    <dbReference type="NCBI Taxonomy" id="7574"/>
    <lineage>
        <taxon>Eukaryota</taxon>
        <taxon>Metazoa</taxon>
        <taxon>Spiralia</taxon>
        <taxon>Lophotrochozoa</taxon>
        <taxon>Brachiopoda</taxon>
        <taxon>Linguliformea</taxon>
        <taxon>Lingulata</taxon>
        <taxon>Lingulida</taxon>
        <taxon>Linguloidea</taxon>
        <taxon>Lingulidae</taxon>
        <taxon>Lingula</taxon>
    </lineage>
</organism>
<evidence type="ECO:0000313" key="14">
    <source>
        <dbReference type="RefSeq" id="XP_013413496.1"/>
    </source>
</evidence>
<feature type="chain" id="PRO_5010353404" evidence="12">
    <location>
        <begin position="34"/>
        <end position="330"/>
    </location>
</feature>
<keyword evidence="13" id="KW-1185">Reference proteome</keyword>
<dbReference type="GO" id="GO:0009966">
    <property type="term" value="P:regulation of signal transduction"/>
    <property type="evidence" value="ECO:0007669"/>
    <property type="project" value="InterPro"/>
</dbReference>
<keyword evidence="4" id="KW-0336">GPI-anchor</keyword>
<dbReference type="GO" id="GO:0005576">
    <property type="term" value="C:extracellular region"/>
    <property type="evidence" value="ECO:0007669"/>
    <property type="project" value="TreeGrafter"/>
</dbReference>
<protein>
    <submittedName>
        <fullName evidence="14">Glypican-6-like</fullName>
    </submittedName>
</protein>
<evidence type="ECO:0000313" key="13">
    <source>
        <dbReference type="Proteomes" id="UP000085678"/>
    </source>
</evidence>
<dbReference type="GO" id="GO:0045202">
    <property type="term" value="C:synapse"/>
    <property type="evidence" value="ECO:0007669"/>
    <property type="project" value="TreeGrafter"/>
</dbReference>
<keyword evidence="10" id="KW-0449">Lipoprotein</keyword>
<dbReference type="InParanoid" id="A0A1S3JTS2"/>
<keyword evidence="3" id="KW-1003">Cell membrane</keyword>
<evidence type="ECO:0000256" key="12">
    <source>
        <dbReference type="SAM" id="SignalP"/>
    </source>
</evidence>
<reference evidence="14" key="1">
    <citation type="submission" date="2025-08" db="UniProtKB">
        <authorList>
            <consortium name="RefSeq"/>
        </authorList>
    </citation>
    <scope>IDENTIFICATION</scope>
    <source>
        <tissue evidence="14">Gonads</tissue>
    </source>
</reference>
<dbReference type="RefSeq" id="XP_013413496.1">
    <property type="nucleotide sequence ID" value="XM_013558042.2"/>
</dbReference>
<evidence type="ECO:0000256" key="10">
    <source>
        <dbReference type="ARBA" id="ARBA00023288"/>
    </source>
</evidence>
<dbReference type="PROSITE" id="PS01207">
    <property type="entry name" value="GLYPICAN"/>
    <property type="match status" value="1"/>
</dbReference>
<feature type="signal peptide" evidence="12">
    <location>
        <begin position="1"/>
        <end position="33"/>
    </location>
</feature>
<dbReference type="Pfam" id="PF01153">
    <property type="entry name" value="Glypican"/>
    <property type="match status" value="1"/>
</dbReference>
<keyword evidence="5 12" id="KW-0732">Signal</keyword>
<dbReference type="PANTHER" id="PTHR10822:SF30">
    <property type="entry name" value="DALLY-LIKE, ISOFORM A"/>
    <property type="match status" value="1"/>
</dbReference>
<evidence type="ECO:0000256" key="11">
    <source>
        <dbReference type="RuleBase" id="RU003518"/>
    </source>
</evidence>
<keyword evidence="6" id="KW-0654">Proteoglycan</keyword>
<evidence type="ECO:0000256" key="5">
    <source>
        <dbReference type="ARBA" id="ARBA00022729"/>
    </source>
</evidence>
<dbReference type="KEGG" id="lak:106175882"/>
<evidence type="ECO:0000256" key="6">
    <source>
        <dbReference type="ARBA" id="ARBA00022974"/>
    </source>
</evidence>
<sequence>MNDKMAELVTKFTRTLWPCFAALLLYLITDTSALYCQPVKNVYSSRGANFDRKDIPLAPLSGEHLQVCHHGDSGLTCCTREVETKLYNHSRDDYDSLLADSTTSIRHIFITKTAKFDEFFTELLENGRKDFHSMFVRTYGQLYQQNAHIFNDLFTDLRSYYRGRNINLLDALENFFATLFQRMFQLLNAQYELDQSYLGCVANTMDKLNPFGDVPQKFSQQLKRSFVAARTFMQGLAIGRDVILQVGKIQPYHNCRKSLMKMMYCSYCSGLPTIKPCNNYCLNVMKGCLAYQAELNSEWNKYISKLSHRRDEYLIGNIILFLPEILFRIM</sequence>
<dbReference type="GO" id="GO:0098552">
    <property type="term" value="C:side of membrane"/>
    <property type="evidence" value="ECO:0007669"/>
    <property type="project" value="UniProtKB-KW"/>
</dbReference>
<keyword evidence="7" id="KW-0472">Membrane</keyword>
<evidence type="ECO:0000256" key="4">
    <source>
        <dbReference type="ARBA" id="ARBA00022622"/>
    </source>
</evidence>
<dbReference type="STRING" id="7574.A0A1S3JTS2"/>
<keyword evidence="8" id="KW-0325">Glycoprotein</keyword>
<dbReference type="GO" id="GO:0016477">
    <property type="term" value="P:cell migration"/>
    <property type="evidence" value="ECO:0007669"/>
    <property type="project" value="TreeGrafter"/>
</dbReference>
<evidence type="ECO:0000256" key="8">
    <source>
        <dbReference type="ARBA" id="ARBA00023180"/>
    </source>
</evidence>
<evidence type="ECO:0000256" key="7">
    <source>
        <dbReference type="ARBA" id="ARBA00023136"/>
    </source>
</evidence>
<comment type="subcellular location">
    <subcellularLocation>
        <location evidence="1">Cell membrane</location>
        <topology evidence="1">Lipid-anchor</topology>
        <topology evidence="1">GPI-anchor</topology>
    </subcellularLocation>
</comment>
<name>A0A1S3JTS2_LINAN</name>